<feature type="transmembrane region" description="Helical" evidence="7">
    <location>
        <begin position="108"/>
        <end position="127"/>
    </location>
</feature>
<dbReference type="Gene3D" id="1.20.1250.20">
    <property type="entry name" value="MFS general substrate transporter like domains"/>
    <property type="match status" value="1"/>
</dbReference>
<evidence type="ECO:0000256" key="2">
    <source>
        <dbReference type="ARBA" id="ARBA00022448"/>
    </source>
</evidence>
<evidence type="ECO:0000256" key="3">
    <source>
        <dbReference type="ARBA" id="ARBA00022692"/>
    </source>
</evidence>
<accession>A0A1F8AEG2</accession>
<proteinExistence type="predicted"/>
<evidence type="ECO:0000256" key="1">
    <source>
        <dbReference type="ARBA" id="ARBA00004141"/>
    </source>
</evidence>
<organism evidence="9 10">
    <name type="scientific">Aspergillus bombycis</name>
    <dbReference type="NCBI Taxonomy" id="109264"/>
    <lineage>
        <taxon>Eukaryota</taxon>
        <taxon>Fungi</taxon>
        <taxon>Dikarya</taxon>
        <taxon>Ascomycota</taxon>
        <taxon>Pezizomycotina</taxon>
        <taxon>Eurotiomycetes</taxon>
        <taxon>Eurotiomycetidae</taxon>
        <taxon>Eurotiales</taxon>
        <taxon>Aspergillaceae</taxon>
        <taxon>Aspergillus</taxon>
    </lineage>
</organism>
<dbReference type="FunFam" id="1.20.1720.10:FF:000012">
    <property type="entry name" value="MFS toxin efflux pump (AflT)"/>
    <property type="match status" value="1"/>
</dbReference>
<name>A0A1F8AEG2_9EURO</name>
<dbReference type="RefSeq" id="XP_022393799.1">
    <property type="nucleotide sequence ID" value="XM_022528375.1"/>
</dbReference>
<feature type="transmembrane region" description="Helical" evidence="7">
    <location>
        <begin position="535"/>
        <end position="554"/>
    </location>
</feature>
<evidence type="ECO:0000256" key="5">
    <source>
        <dbReference type="ARBA" id="ARBA00023136"/>
    </source>
</evidence>
<feature type="compositionally biased region" description="Polar residues" evidence="6">
    <location>
        <begin position="16"/>
        <end position="28"/>
    </location>
</feature>
<evidence type="ECO:0000256" key="6">
    <source>
        <dbReference type="SAM" id="MobiDB-lite"/>
    </source>
</evidence>
<reference evidence="9 10" key="1">
    <citation type="journal article" date="2016" name="Genome Biol. Evol.">
        <title>Draft genome sequence of an aflatoxigenic Aspergillus species, A. bombycis.</title>
        <authorList>
            <person name="Moore G.G."/>
            <person name="Mack B.M."/>
            <person name="Beltz S.B."/>
            <person name="Gilbert M.K."/>
        </authorList>
    </citation>
    <scope>NUCLEOTIDE SEQUENCE [LARGE SCALE GENOMIC DNA]</scope>
    <source>
        <strain evidence="10">NRRL 26010</strain>
    </source>
</reference>
<dbReference type="SUPFAM" id="SSF103473">
    <property type="entry name" value="MFS general substrate transporter"/>
    <property type="match status" value="1"/>
</dbReference>
<comment type="caution">
    <text evidence="9">The sequence shown here is derived from an EMBL/GenBank/DDBJ whole genome shotgun (WGS) entry which is preliminary data.</text>
</comment>
<evidence type="ECO:0000313" key="10">
    <source>
        <dbReference type="Proteomes" id="UP000179179"/>
    </source>
</evidence>
<feature type="transmembrane region" description="Helical" evidence="7">
    <location>
        <begin position="133"/>
        <end position="154"/>
    </location>
</feature>
<feature type="transmembrane region" description="Helical" evidence="7">
    <location>
        <begin position="198"/>
        <end position="218"/>
    </location>
</feature>
<keyword evidence="2" id="KW-0813">Transport</keyword>
<feature type="transmembrane region" description="Helical" evidence="7">
    <location>
        <begin position="269"/>
        <end position="289"/>
    </location>
</feature>
<dbReference type="EMBL" id="LYCR01000005">
    <property type="protein sequence ID" value="OGM50082.1"/>
    <property type="molecule type" value="Genomic_DNA"/>
</dbReference>
<evidence type="ECO:0000313" key="9">
    <source>
        <dbReference type="EMBL" id="OGM50082.1"/>
    </source>
</evidence>
<dbReference type="CDD" id="cd17502">
    <property type="entry name" value="MFS_Azr1_MDR_like"/>
    <property type="match status" value="1"/>
</dbReference>
<dbReference type="Proteomes" id="UP000179179">
    <property type="component" value="Unassembled WGS sequence"/>
</dbReference>
<feature type="transmembrane region" description="Helical" evidence="7">
    <location>
        <begin position="301"/>
        <end position="327"/>
    </location>
</feature>
<evidence type="ECO:0000259" key="8">
    <source>
        <dbReference type="PROSITE" id="PS50850"/>
    </source>
</evidence>
<keyword evidence="3 7" id="KW-0812">Transmembrane</keyword>
<dbReference type="InterPro" id="IPR011701">
    <property type="entry name" value="MFS"/>
</dbReference>
<feature type="transmembrane region" description="Helical" evidence="7">
    <location>
        <begin position="166"/>
        <end position="186"/>
    </location>
</feature>
<feature type="transmembrane region" description="Helical" evidence="7">
    <location>
        <begin position="371"/>
        <end position="389"/>
    </location>
</feature>
<keyword evidence="5 7" id="KW-0472">Membrane</keyword>
<feature type="transmembrane region" description="Helical" evidence="7">
    <location>
        <begin position="78"/>
        <end position="96"/>
    </location>
</feature>
<feature type="region of interest" description="Disordered" evidence="6">
    <location>
        <begin position="1"/>
        <end position="30"/>
    </location>
</feature>
<dbReference type="PANTHER" id="PTHR23501:SF177">
    <property type="entry name" value="MAJOR FACILITATOR SUPERFAMILY (MFS) PROFILE DOMAIN-CONTAINING PROTEIN-RELATED"/>
    <property type="match status" value="1"/>
</dbReference>
<comment type="subcellular location">
    <subcellularLocation>
        <location evidence="1">Membrane</location>
        <topology evidence="1">Multi-pass membrane protein</topology>
    </subcellularLocation>
</comment>
<dbReference type="InterPro" id="IPR036259">
    <property type="entry name" value="MFS_trans_sf"/>
</dbReference>
<dbReference type="Pfam" id="PF07690">
    <property type="entry name" value="MFS_1"/>
    <property type="match status" value="1"/>
</dbReference>
<dbReference type="GO" id="GO:0005886">
    <property type="term" value="C:plasma membrane"/>
    <property type="evidence" value="ECO:0007669"/>
    <property type="project" value="TreeGrafter"/>
</dbReference>
<feature type="transmembrane region" description="Helical" evidence="7">
    <location>
        <begin position="42"/>
        <end position="66"/>
    </location>
</feature>
<evidence type="ECO:0000256" key="7">
    <source>
        <dbReference type="SAM" id="Phobius"/>
    </source>
</evidence>
<feature type="transmembrane region" description="Helical" evidence="7">
    <location>
        <begin position="239"/>
        <end position="257"/>
    </location>
</feature>
<dbReference type="GO" id="GO:0022857">
    <property type="term" value="F:transmembrane transporter activity"/>
    <property type="evidence" value="ECO:0007669"/>
    <property type="project" value="InterPro"/>
</dbReference>
<protein>
    <recommendedName>
        <fullName evidence="8">Major facilitator superfamily (MFS) profile domain-containing protein</fullName>
    </recommendedName>
</protein>
<dbReference type="PROSITE" id="PS50850">
    <property type="entry name" value="MFS"/>
    <property type="match status" value="1"/>
</dbReference>
<dbReference type="AlphaFoldDB" id="A0A1F8AEG2"/>
<sequence length="581" mass="61747">MSPRLSPDGGERGNSDSEAVTVQGPTQQLDDDDYAHGVRLSLVFTALLISDFLSALDMSILATAIPKITDEFHGLNKVSWYSAVFWLTSGGSQSAWGKAYKYFPLKSTFLVAITTFEVGSLICGVAPNSTALILGRAIAGLGAAGNLTGVYTIIAFTIEPRVRARFTGAVGMAYGVAAVLGPLIGGAFSDRVSWRWCFYINLPIGGIVVLIILFFLHVPARAQPVKASWKEKILAMDPVGCVLVMGALVSYMLALQYGGQTMPWSNHEVVGLIVGWILILIVFCAWEVLQGELALIIPRLICQGPVGISALFIFFLAAPYFVVIYYLPVYFQGVHGTSAIMSGVDSLPLVISTTLAMLSAGIFVSATGIPVPLQIVGAALATIASGLLYTLEPTTNAGPWIGYQIIGGVGWGMSFQLPIIIAQSSASPQDMSSITAIILCESSFCPRNVAPGVASYHESTITEMSAVFQNIGATTFNTAAQAAFVNTIASTLATTAPKIDPQIVVQTGATEIRATFNYEDVGGIIMAYMEGIKSVMAICIASSGMAFLVGILGLRNWKNQPRPARKEKRPSDTDVAEIDEP</sequence>
<feature type="transmembrane region" description="Helical" evidence="7">
    <location>
        <begin position="401"/>
        <end position="422"/>
    </location>
</feature>
<dbReference type="OrthoDB" id="10021397at2759"/>
<feature type="domain" description="Major facilitator superfamily (MFS) profile" evidence="8">
    <location>
        <begin position="43"/>
        <end position="558"/>
    </location>
</feature>
<dbReference type="InterPro" id="IPR020846">
    <property type="entry name" value="MFS_dom"/>
</dbReference>
<dbReference type="GeneID" id="34444635"/>
<gene>
    <name evidence="9" type="ORF">ABOM_001245</name>
</gene>
<keyword evidence="4 7" id="KW-1133">Transmembrane helix</keyword>
<feature type="region of interest" description="Disordered" evidence="6">
    <location>
        <begin position="560"/>
        <end position="581"/>
    </location>
</feature>
<dbReference type="PANTHER" id="PTHR23501">
    <property type="entry name" value="MAJOR FACILITATOR SUPERFAMILY"/>
    <property type="match status" value="1"/>
</dbReference>
<evidence type="ECO:0000256" key="4">
    <source>
        <dbReference type="ARBA" id="ARBA00022989"/>
    </source>
</evidence>
<feature type="transmembrane region" description="Helical" evidence="7">
    <location>
        <begin position="347"/>
        <end position="364"/>
    </location>
</feature>
<keyword evidence="10" id="KW-1185">Reference proteome</keyword>